<keyword evidence="2" id="KW-1185">Reference proteome</keyword>
<sequence length="62" mass="6998">MPRSPIICTNRKTYHTESGPSGIRILMVDRRRAAAWAFYLLTLQAWEGLTSVSVGEKETLMS</sequence>
<dbReference type="Proteomes" id="UP000699042">
    <property type="component" value="Unassembled WGS sequence"/>
</dbReference>
<comment type="caution">
    <text evidence="1">The sequence shown here is derived from an EMBL/GenBank/DDBJ whole genome shotgun (WGS) entry which is preliminary data.</text>
</comment>
<accession>A0A9P7UCX5</accession>
<dbReference type="EMBL" id="JAESDN010000012">
    <property type="protein sequence ID" value="KAG7043497.1"/>
    <property type="molecule type" value="Genomic_DNA"/>
</dbReference>
<protein>
    <submittedName>
        <fullName evidence="1">Uncharacterized protein</fullName>
    </submittedName>
</protein>
<dbReference type="AlphaFoldDB" id="A0A9P7UCX5"/>
<reference evidence="1" key="1">
    <citation type="submission" date="2021-05" db="EMBL/GenBank/DDBJ databases">
        <title>Comparative genomics of three Colletotrichum scovillei strains and genetic complementation revealed genes involved fungal growth and virulence on chili pepper.</title>
        <authorList>
            <person name="Hsieh D.-K."/>
            <person name="Chuang S.-C."/>
            <person name="Chen C.-Y."/>
            <person name="Chao Y.-T."/>
            <person name="Lu M.-Y.J."/>
            <person name="Lee M.-H."/>
            <person name="Shih M.-C."/>
        </authorList>
    </citation>
    <scope>NUCLEOTIDE SEQUENCE</scope>
    <source>
        <strain evidence="1">Coll-153</strain>
    </source>
</reference>
<evidence type="ECO:0000313" key="2">
    <source>
        <dbReference type="Proteomes" id="UP000699042"/>
    </source>
</evidence>
<name>A0A9P7UCX5_9PEZI</name>
<evidence type="ECO:0000313" key="1">
    <source>
        <dbReference type="EMBL" id="KAG7043497.1"/>
    </source>
</evidence>
<proteinExistence type="predicted"/>
<organism evidence="1 2">
    <name type="scientific">Colletotrichum scovillei</name>
    <dbReference type="NCBI Taxonomy" id="1209932"/>
    <lineage>
        <taxon>Eukaryota</taxon>
        <taxon>Fungi</taxon>
        <taxon>Dikarya</taxon>
        <taxon>Ascomycota</taxon>
        <taxon>Pezizomycotina</taxon>
        <taxon>Sordariomycetes</taxon>
        <taxon>Hypocreomycetidae</taxon>
        <taxon>Glomerellales</taxon>
        <taxon>Glomerellaceae</taxon>
        <taxon>Colletotrichum</taxon>
        <taxon>Colletotrichum acutatum species complex</taxon>
    </lineage>
</organism>
<gene>
    <name evidence="1" type="ORF">JMJ77_003201</name>
</gene>